<organism evidence="1">
    <name type="scientific">marine sediment metagenome</name>
    <dbReference type="NCBI Taxonomy" id="412755"/>
    <lineage>
        <taxon>unclassified sequences</taxon>
        <taxon>metagenomes</taxon>
        <taxon>ecological metagenomes</taxon>
    </lineage>
</organism>
<sequence length="81" mass="9380">MSRPNTLFEYHCWESEQSSDAHLWKRTRQQVMVLHEIIPGPNDEGLMFLVRFDDGLEAGVFADELPLFVSPLPLKQEVSYS</sequence>
<proteinExistence type="predicted"/>
<dbReference type="AlphaFoldDB" id="A0A0F9B089"/>
<dbReference type="EMBL" id="LAZR01051943">
    <property type="protein sequence ID" value="KKK84064.1"/>
    <property type="molecule type" value="Genomic_DNA"/>
</dbReference>
<reference evidence="1" key="1">
    <citation type="journal article" date="2015" name="Nature">
        <title>Complex archaea that bridge the gap between prokaryotes and eukaryotes.</title>
        <authorList>
            <person name="Spang A."/>
            <person name="Saw J.H."/>
            <person name="Jorgensen S.L."/>
            <person name="Zaremba-Niedzwiedzka K."/>
            <person name="Martijn J."/>
            <person name="Lind A.E."/>
            <person name="van Eijk R."/>
            <person name="Schleper C."/>
            <person name="Guy L."/>
            <person name="Ettema T.J."/>
        </authorList>
    </citation>
    <scope>NUCLEOTIDE SEQUENCE</scope>
</reference>
<evidence type="ECO:0000313" key="1">
    <source>
        <dbReference type="EMBL" id="KKK84064.1"/>
    </source>
</evidence>
<gene>
    <name evidence="1" type="ORF">LCGC14_2787110</name>
</gene>
<name>A0A0F9B089_9ZZZZ</name>
<accession>A0A0F9B089</accession>
<comment type="caution">
    <text evidence="1">The sequence shown here is derived from an EMBL/GenBank/DDBJ whole genome shotgun (WGS) entry which is preliminary data.</text>
</comment>
<protein>
    <submittedName>
        <fullName evidence="1">Uncharacterized protein</fullName>
    </submittedName>
</protein>